<dbReference type="PROSITE" id="PS51232">
    <property type="entry name" value="GBD_FH3"/>
    <property type="match status" value="1"/>
</dbReference>
<comment type="caution">
    <text evidence="4">The sequence shown here is derived from an EMBL/GenBank/DDBJ whole genome shotgun (WGS) entry which is preliminary data.</text>
</comment>
<evidence type="ECO:0000259" key="3">
    <source>
        <dbReference type="PROSITE" id="PS51444"/>
    </source>
</evidence>
<dbReference type="Gene3D" id="1.20.58.2220">
    <property type="entry name" value="Formin, FH2 domain"/>
    <property type="match status" value="1"/>
</dbReference>
<feature type="compositionally biased region" description="Polar residues" evidence="1">
    <location>
        <begin position="738"/>
        <end position="748"/>
    </location>
</feature>
<dbReference type="STRING" id="195883.A0A482WLI1"/>
<dbReference type="Pfam" id="PF06371">
    <property type="entry name" value="Drf_GBD"/>
    <property type="match status" value="1"/>
</dbReference>
<dbReference type="Pfam" id="PF02181">
    <property type="entry name" value="FH2"/>
    <property type="match status" value="1"/>
</dbReference>
<feature type="region of interest" description="Disordered" evidence="1">
    <location>
        <begin position="568"/>
        <end position="596"/>
    </location>
</feature>
<dbReference type="InterPro" id="IPR010472">
    <property type="entry name" value="FH3_dom"/>
</dbReference>
<evidence type="ECO:0008006" key="6">
    <source>
        <dbReference type="Google" id="ProtNLM"/>
    </source>
</evidence>
<dbReference type="InterPro" id="IPR014768">
    <property type="entry name" value="GBD/FH3_dom"/>
</dbReference>
<sequence length="1218" mass="137572">MIRRLMFHCLCNKTLSTEEHVVLGITDEQFNHFLLFSTVVHLVSVIFHWKQQLLEKLLKKSVQPIIIIPFYAKSFYNFKPISTVNGWFRKIVKLFSVKKYFNVFLWNKVAKGHCKESRSAKELWRRAVTKATENHLLLHRRLPDHHSEWEPELCIQLLKIPAAQNYSAIRRILDKAPTKWVLEFLERDGFGTLLNSLLSIGNRGYYSLADTYSQLQCVLCLRAVMNSPAGLQYIVKRRHYIRKLGAKNQHLAITSSLDEPKILSHKKSILPSDLPILDNVTVTEFDDLIQYFCQVLQTQDKVVKLQVFELLCTLSMYSSEGHALVLDALNYFKTCHGRKYRLDLVVSELKSADNIAYKTTLVAFINCLLFGYPDLTQRSLLRCEFYSAGLKKVLEDLSKTKDEEFQLQLAVFEEQKQKDENDVEPVLLEKVSDILLKKIADTPESLALRLVLLKISQIEPTHPDSEQIRDILENITTRSSSQVSSDSNSLDSVVDHSTQKASKAVPTRRHTREISVQTALTSKSRLSLRRATSSTQVELNSKNARANHKISPIRSQPSIDRVKKTEPVKPISNSAPTRRMGSSLTKLSGRNGGGLSSVAEKTRVKRIFVESSTQTNNVESSQVGVQVNFRCSRTVMDSSTQTATEKVCRCMSIKNNERLVNGIVENQNENIVQVDAKVSATPVIPPPPPLPQLIPHSKSNSNSTIPSPPSLPPPPPPPPLPSSTKKCETFIRSEKNCQKNGADSNLVTVRNGCSVPPPPPPPPAMSGYSTLPNRKSSTGCVDFLLKKYNTLPKSNIKMRTLNWAKIPRQTIEKSVWSSVESEIPVLSVDFKKMEELFCQSPSKKSSTAAKKPQSPLISKRSSTSLSLLDDKRSFAVNIFLKQVKPNVDSLIDSIKNGSAVPTESLRALKRLLPEKQELADIKAHAKDGNLGEAEQFFLRLSEIPDYELTIQAMLHKEEFQERFTDATSQLDNVLSLCDFLINDSSLKQFMTLLLQLGNYLNAGSYAGNAVGFKLSTLPKLTETRANKPRMTFLHYAVDVANTNNSSLLDFRNKAAELRGMSKTPIPCIVEEVHTFVVAINEINKKLKSSKLSSQFGEFFQNAKNQADELVKKVELMKDVTIRLADHYCEDSSTFQLHECFMLFAEFFEKVNTVFMENEHMKRMEERNARIAAEREKNDKRIAGKKGIVKEEINMVDMLMQEIKGGIFKLRRSQGAEQL</sequence>
<feature type="compositionally biased region" description="Low complexity" evidence="1">
    <location>
        <begin position="518"/>
        <end position="535"/>
    </location>
</feature>
<dbReference type="PROSITE" id="PS51444">
    <property type="entry name" value="FH2"/>
    <property type="match status" value="1"/>
</dbReference>
<dbReference type="SMART" id="SM00498">
    <property type="entry name" value="FH2"/>
    <property type="match status" value="1"/>
</dbReference>
<feature type="region of interest" description="Disordered" evidence="1">
    <location>
        <begin position="478"/>
        <end position="546"/>
    </location>
</feature>
<dbReference type="Gene3D" id="1.25.10.10">
    <property type="entry name" value="Leucine-rich Repeat Variant"/>
    <property type="match status" value="2"/>
</dbReference>
<gene>
    <name evidence="4" type="ORF">LSTR_LSTR011656</name>
</gene>
<evidence type="ECO:0000313" key="5">
    <source>
        <dbReference type="Proteomes" id="UP000291343"/>
    </source>
</evidence>
<evidence type="ECO:0000313" key="4">
    <source>
        <dbReference type="EMBL" id="RZF34086.1"/>
    </source>
</evidence>
<dbReference type="OrthoDB" id="26518at2759"/>
<feature type="compositionally biased region" description="Low complexity" evidence="1">
    <location>
        <begin position="479"/>
        <end position="492"/>
    </location>
</feature>
<keyword evidence="5" id="KW-1185">Reference proteome</keyword>
<evidence type="ECO:0000256" key="1">
    <source>
        <dbReference type="SAM" id="MobiDB-lite"/>
    </source>
</evidence>
<feature type="compositionally biased region" description="Basic and acidic residues" evidence="1">
    <location>
        <begin position="725"/>
        <end position="737"/>
    </location>
</feature>
<dbReference type="InterPro" id="IPR015425">
    <property type="entry name" value="FH2_Formin"/>
</dbReference>
<dbReference type="SMR" id="A0A482WLI1"/>
<accession>A0A482WLI1</accession>
<dbReference type="AlphaFoldDB" id="A0A482WLI1"/>
<dbReference type="GO" id="GO:0003779">
    <property type="term" value="F:actin binding"/>
    <property type="evidence" value="ECO:0007669"/>
    <property type="project" value="InterPro"/>
</dbReference>
<dbReference type="InParanoid" id="A0A482WLI1"/>
<feature type="region of interest" description="Disordered" evidence="1">
    <location>
        <begin position="682"/>
        <end position="770"/>
    </location>
</feature>
<dbReference type="InterPro" id="IPR010473">
    <property type="entry name" value="GTPase-bd"/>
</dbReference>
<dbReference type="InterPro" id="IPR042201">
    <property type="entry name" value="FH2_Formin_sf"/>
</dbReference>
<feature type="domain" description="GBD/FH3" evidence="2">
    <location>
        <begin position="59"/>
        <end position="509"/>
    </location>
</feature>
<dbReference type="SUPFAM" id="SSF101447">
    <property type="entry name" value="Formin homology 2 domain (FH2 domain)"/>
    <property type="match status" value="1"/>
</dbReference>
<dbReference type="SMART" id="SM01140">
    <property type="entry name" value="Drf_GBD"/>
    <property type="match status" value="1"/>
</dbReference>
<proteinExistence type="predicted"/>
<dbReference type="Pfam" id="PF06367">
    <property type="entry name" value="Drf_FH3"/>
    <property type="match status" value="1"/>
</dbReference>
<evidence type="ECO:0000259" key="2">
    <source>
        <dbReference type="PROSITE" id="PS51232"/>
    </source>
</evidence>
<dbReference type="PANTHER" id="PTHR46345:SF8">
    <property type="entry name" value="FORMIN 3, ISOFORM B"/>
    <property type="match status" value="1"/>
</dbReference>
<dbReference type="SUPFAM" id="SSF48371">
    <property type="entry name" value="ARM repeat"/>
    <property type="match status" value="2"/>
</dbReference>
<dbReference type="EMBL" id="QKKF02032620">
    <property type="protein sequence ID" value="RZF34086.1"/>
    <property type="molecule type" value="Genomic_DNA"/>
</dbReference>
<feature type="compositionally biased region" description="Polar residues" evidence="1">
    <location>
        <begin position="571"/>
        <end position="588"/>
    </location>
</feature>
<dbReference type="GO" id="GO:0031267">
    <property type="term" value="F:small GTPase binding"/>
    <property type="evidence" value="ECO:0007669"/>
    <property type="project" value="InterPro"/>
</dbReference>
<name>A0A482WLI1_LAOST</name>
<feature type="compositionally biased region" description="Pro residues" evidence="1">
    <location>
        <begin position="683"/>
        <end position="692"/>
    </location>
</feature>
<dbReference type="SMART" id="SM01139">
    <property type="entry name" value="Drf_FH3"/>
    <property type="match status" value="1"/>
</dbReference>
<feature type="compositionally biased region" description="Pro residues" evidence="1">
    <location>
        <begin position="755"/>
        <end position="764"/>
    </location>
</feature>
<feature type="compositionally biased region" description="Pro residues" evidence="1">
    <location>
        <begin position="706"/>
        <end position="721"/>
    </location>
</feature>
<dbReference type="InterPro" id="IPR011989">
    <property type="entry name" value="ARM-like"/>
</dbReference>
<organism evidence="4 5">
    <name type="scientific">Laodelphax striatellus</name>
    <name type="common">Small brown planthopper</name>
    <name type="synonym">Delphax striatella</name>
    <dbReference type="NCBI Taxonomy" id="195883"/>
    <lineage>
        <taxon>Eukaryota</taxon>
        <taxon>Metazoa</taxon>
        <taxon>Ecdysozoa</taxon>
        <taxon>Arthropoda</taxon>
        <taxon>Hexapoda</taxon>
        <taxon>Insecta</taxon>
        <taxon>Pterygota</taxon>
        <taxon>Neoptera</taxon>
        <taxon>Paraneoptera</taxon>
        <taxon>Hemiptera</taxon>
        <taxon>Auchenorrhyncha</taxon>
        <taxon>Fulgoroidea</taxon>
        <taxon>Delphacidae</taxon>
        <taxon>Criomorphinae</taxon>
        <taxon>Laodelphax</taxon>
    </lineage>
</organism>
<feature type="domain" description="FH2" evidence="3">
    <location>
        <begin position="788"/>
        <end position="1176"/>
    </location>
</feature>
<dbReference type="PANTHER" id="PTHR46345">
    <property type="entry name" value="INVERTED FORMIN-2"/>
    <property type="match status" value="1"/>
</dbReference>
<dbReference type="InterPro" id="IPR016024">
    <property type="entry name" value="ARM-type_fold"/>
</dbReference>
<dbReference type="GO" id="GO:0030036">
    <property type="term" value="P:actin cytoskeleton organization"/>
    <property type="evidence" value="ECO:0007669"/>
    <property type="project" value="InterPro"/>
</dbReference>
<dbReference type="Proteomes" id="UP000291343">
    <property type="component" value="Unassembled WGS sequence"/>
</dbReference>
<reference evidence="4 5" key="1">
    <citation type="journal article" date="2017" name="Gigascience">
        <title>Genome sequence of the small brown planthopper, Laodelphax striatellus.</title>
        <authorList>
            <person name="Zhu J."/>
            <person name="Jiang F."/>
            <person name="Wang X."/>
            <person name="Yang P."/>
            <person name="Bao Y."/>
            <person name="Zhao W."/>
            <person name="Wang W."/>
            <person name="Lu H."/>
            <person name="Wang Q."/>
            <person name="Cui N."/>
            <person name="Li J."/>
            <person name="Chen X."/>
            <person name="Luo L."/>
            <person name="Yu J."/>
            <person name="Kang L."/>
            <person name="Cui F."/>
        </authorList>
    </citation>
    <scope>NUCLEOTIDE SEQUENCE [LARGE SCALE GENOMIC DNA]</scope>
    <source>
        <strain evidence="4">Lst14</strain>
    </source>
</reference>
<protein>
    <recommendedName>
        <fullName evidence="6">FH2 domain-containing protein</fullName>
    </recommendedName>
</protein>